<keyword evidence="1" id="KW-0479">Metal-binding</keyword>
<dbReference type="GO" id="GO:0070210">
    <property type="term" value="C:Rpd3L-Expanded complex"/>
    <property type="evidence" value="ECO:0007669"/>
    <property type="project" value="TreeGrafter"/>
</dbReference>
<feature type="compositionally biased region" description="Low complexity" evidence="5">
    <location>
        <begin position="521"/>
        <end position="536"/>
    </location>
</feature>
<dbReference type="Pfam" id="PF00856">
    <property type="entry name" value="SET"/>
    <property type="match status" value="1"/>
</dbReference>
<dbReference type="Gene3D" id="2.170.270.10">
    <property type="entry name" value="SET domain"/>
    <property type="match status" value="1"/>
</dbReference>
<evidence type="ECO:0000256" key="4">
    <source>
        <dbReference type="ARBA" id="ARBA00022853"/>
    </source>
</evidence>
<dbReference type="InterPro" id="IPR001965">
    <property type="entry name" value="Znf_PHD"/>
</dbReference>
<keyword evidence="8" id="KW-1185">Reference proteome</keyword>
<keyword evidence="2" id="KW-0863">Zinc-finger</keyword>
<feature type="compositionally biased region" description="Polar residues" evidence="5">
    <location>
        <begin position="586"/>
        <end position="601"/>
    </location>
</feature>
<dbReference type="EMBL" id="CP099423">
    <property type="protein sequence ID" value="USW54164.1"/>
    <property type="molecule type" value="Genomic_DNA"/>
</dbReference>
<feature type="region of interest" description="Disordered" evidence="5">
    <location>
        <begin position="108"/>
        <end position="213"/>
    </location>
</feature>
<feature type="compositionally biased region" description="Basic residues" evidence="5">
    <location>
        <begin position="480"/>
        <end position="490"/>
    </location>
</feature>
<evidence type="ECO:0000256" key="1">
    <source>
        <dbReference type="ARBA" id="ARBA00022723"/>
    </source>
</evidence>
<dbReference type="GO" id="GO:0008270">
    <property type="term" value="F:zinc ion binding"/>
    <property type="evidence" value="ECO:0007669"/>
    <property type="project" value="UniProtKB-KW"/>
</dbReference>
<feature type="region of interest" description="Disordered" evidence="5">
    <location>
        <begin position="473"/>
        <end position="952"/>
    </location>
</feature>
<evidence type="ECO:0000259" key="6">
    <source>
        <dbReference type="PROSITE" id="PS50280"/>
    </source>
</evidence>
<evidence type="ECO:0000256" key="3">
    <source>
        <dbReference type="ARBA" id="ARBA00022833"/>
    </source>
</evidence>
<dbReference type="SMART" id="SM00249">
    <property type="entry name" value="PHD"/>
    <property type="match status" value="1"/>
</dbReference>
<dbReference type="PANTHER" id="PTHR46462:SF3">
    <property type="entry name" value="UPSET, ISOFORM A"/>
    <property type="match status" value="1"/>
</dbReference>
<feature type="compositionally biased region" description="Basic residues" evidence="5">
    <location>
        <begin position="127"/>
        <end position="136"/>
    </location>
</feature>
<feature type="compositionally biased region" description="Basic and acidic residues" evidence="5">
    <location>
        <begin position="758"/>
        <end position="771"/>
    </location>
</feature>
<feature type="compositionally biased region" description="Basic residues" evidence="5">
    <location>
        <begin position="188"/>
        <end position="204"/>
    </location>
</feature>
<sequence length="952" mass="104690">MNETSPSVQPINGHGLSHHPACLHATSNHPQRYHAPIVNGDPEDDGQISCICGFADDDGWTVACDKCNRWQHQSCYYPQYDERQLPEHLQHYCVECEPRPVDVAGARRRQLAKREPTEPLTNGIKRTASKSHKKKVKEPVTAYTNGWPIDKLRNDRTSASPRDQPPPAKRPKTSHRTSDSTTTTSTKGHSRKRNASTANHRRSLSRSPDSPIERYSENFLQSYTPDDWSVTDNNLHDSLQVTHSLSEWVDMHEDDFEEEHGQVKGEALMRYDGDLDNMPGKALLEIVSQQDEGVSYRGNPASWKMITVQEPLPNGSYIGEIKGRICFKKDYQEEPANRWAEMRHPEPFVFFHSRLPIALDARNEGTDLRYVRRSCYPNARLQILITGVADYHFCLLATEEIRPGEEIAIGWETTEGMPHLMKNNLTHDDLEHLTTWVSTVLANCGPCACGRQTEEPEQNDACCMARFDRRLAPGDERPTKTVRVKKRKNGQHVSPMNTNTVNSRSGSEARKIEPEDDGTDSRSASGSAGRGSVSRDITPNTHYSGNGTVMPELSEREKKKMAKEEEMFRRQEEESTGKQGKKKRNSGGSSLNTPSITSSKQLGFPTSLPSKPVEAPRQASQSAKSMLGRKTKTQKSITKAPSRVLKRPRPNYVEASTQCDLDAEEDARRATTPTVRKPFKSRRQTLLERCARNNHAIFSTAPTNRTPARQSPPTADVMDIVQSGAAKSPSPSPVELPQPVKHTQETETGAPVEDIEMADTHDEATKEEPLPDAHTAVSSTPEGSEPMEKRSSPSEPSPAPPWSAKGATGAVSDHSSKPAAMRIDMPPPATLSSTLSSSGTFTNGVGSVAQSPASMTPSSIFPPSVAAAVAPSPAKKKLSLSDYTRRKARKEDSDMGNRESSPASVASGPVVPPLQPSSSVEARAAEGNALEEDIKMEEATAVENVPPTVTAA</sequence>
<reference evidence="7" key="1">
    <citation type="submission" date="2022-06" db="EMBL/GenBank/DDBJ databases">
        <title>Complete genome sequences of two strains of the flax pathogen Septoria linicola.</title>
        <authorList>
            <person name="Lapalu N."/>
            <person name="Simon A."/>
            <person name="Demenou B."/>
            <person name="Paumier D."/>
            <person name="Guillot M.-P."/>
            <person name="Gout L."/>
            <person name="Valade R."/>
        </authorList>
    </citation>
    <scope>NUCLEOTIDE SEQUENCE</scope>
    <source>
        <strain evidence="7">SE15195</strain>
    </source>
</reference>
<proteinExistence type="predicted"/>
<organism evidence="7 8">
    <name type="scientific">Septoria linicola</name>
    <dbReference type="NCBI Taxonomy" id="215465"/>
    <lineage>
        <taxon>Eukaryota</taxon>
        <taxon>Fungi</taxon>
        <taxon>Dikarya</taxon>
        <taxon>Ascomycota</taxon>
        <taxon>Pezizomycotina</taxon>
        <taxon>Dothideomycetes</taxon>
        <taxon>Dothideomycetidae</taxon>
        <taxon>Mycosphaerellales</taxon>
        <taxon>Mycosphaerellaceae</taxon>
        <taxon>Septoria</taxon>
    </lineage>
</organism>
<dbReference type="PANTHER" id="PTHR46462">
    <property type="entry name" value="UPSET, ISOFORM A"/>
    <property type="match status" value="1"/>
</dbReference>
<dbReference type="Pfam" id="PF00628">
    <property type="entry name" value="PHD"/>
    <property type="match status" value="1"/>
</dbReference>
<dbReference type="Proteomes" id="UP001056384">
    <property type="component" value="Chromosome 6"/>
</dbReference>
<gene>
    <name evidence="7" type="ORF">Slin15195_G074830</name>
</gene>
<feature type="compositionally biased region" description="Low complexity" evidence="5">
    <location>
        <begin position="900"/>
        <end position="909"/>
    </location>
</feature>
<dbReference type="SMART" id="SM00317">
    <property type="entry name" value="SET"/>
    <property type="match status" value="1"/>
</dbReference>
<name>A0A9Q9ELB9_9PEZI</name>
<feature type="domain" description="SET" evidence="6">
    <location>
        <begin position="282"/>
        <end position="412"/>
    </location>
</feature>
<feature type="compositionally biased region" description="Basic and acidic residues" evidence="5">
    <location>
        <begin position="883"/>
        <end position="897"/>
    </location>
</feature>
<feature type="compositionally biased region" description="Polar residues" evidence="5">
    <location>
        <begin position="696"/>
        <end position="713"/>
    </location>
</feature>
<dbReference type="GO" id="GO:0034967">
    <property type="term" value="C:Set3 complex"/>
    <property type="evidence" value="ECO:0007669"/>
    <property type="project" value="TreeGrafter"/>
</dbReference>
<keyword evidence="3" id="KW-0862">Zinc</keyword>
<dbReference type="InterPro" id="IPR013083">
    <property type="entry name" value="Znf_RING/FYVE/PHD"/>
</dbReference>
<dbReference type="PROSITE" id="PS50280">
    <property type="entry name" value="SET"/>
    <property type="match status" value="1"/>
</dbReference>
<dbReference type="InterPro" id="IPR019787">
    <property type="entry name" value="Znf_PHD-finger"/>
</dbReference>
<dbReference type="AlphaFoldDB" id="A0A9Q9ELB9"/>
<dbReference type="InterPro" id="IPR046341">
    <property type="entry name" value="SET_dom_sf"/>
</dbReference>
<dbReference type="InterPro" id="IPR011011">
    <property type="entry name" value="Znf_FYVE_PHD"/>
</dbReference>
<feature type="compositionally biased region" description="Polar residues" evidence="5">
    <location>
        <begin position="537"/>
        <end position="547"/>
    </location>
</feature>
<evidence type="ECO:0000313" key="7">
    <source>
        <dbReference type="EMBL" id="USW54164.1"/>
    </source>
</evidence>
<evidence type="ECO:0000256" key="5">
    <source>
        <dbReference type="SAM" id="MobiDB-lite"/>
    </source>
</evidence>
<feature type="compositionally biased region" description="Polar residues" evidence="5">
    <location>
        <begin position="839"/>
        <end position="856"/>
    </location>
</feature>
<dbReference type="GO" id="GO:0006325">
    <property type="term" value="P:chromatin organization"/>
    <property type="evidence" value="ECO:0007669"/>
    <property type="project" value="UniProtKB-KW"/>
</dbReference>
<evidence type="ECO:0000313" key="8">
    <source>
        <dbReference type="Proteomes" id="UP001056384"/>
    </source>
</evidence>
<dbReference type="Gene3D" id="3.30.40.10">
    <property type="entry name" value="Zinc/RING finger domain, C3HC4 (zinc finger)"/>
    <property type="match status" value="1"/>
</dbReference>
<feature type="compositionally biased region" description="Polar residues" evidence="5">
    <location>
        <begin position="491"/>
        <end position="506"/>
    </location>
</feature>
<protein>
    <submittedName>
        <fullName evidence="7">SET domain, Zinc finger, PHD-type, Zinc finger, FYVE/PHD-type</fullName>
    </submittedName>
</protein>
<dbReference type="SUPFAM" id="SSF57903">
    <property type="entry name" value="FYVE/PHD zinc finger"/>
    <property type="match status" value="1"/>
</dbReference>
<dbReference type="GO" id="GO:0006355">
    <property type="term" value="P:regulation of DNA-templated transcription"/>
    <property type="evidence" value="ECO:0007669"/>
    <property type="project" value="TreeGrafter"/>
</dbReference>
<evidence type="ECO:0000256" key="2">
    <source>
        <dbReference type="ARBA" id="ARBA00022771"/>
    </source>
</evidence>
<keyword evidence="4" id="KW-0156">Chromatin regulator</keyword>
<dbReference type="InterPro" id="IPR001214">
    <property type="entry name" value="SET_dom"/>
</dbReference>
<feature type="compositionally biased region" description="Low complexity" evidence="5">
    <location>
        <begin position="857"/>
        <end position="873"/>
    </location>
</feature>
<dbReference type="SUPFAM" id="SSF82199">
    <property type="entry name" value="SET domain"/>
    <property type="match status" value="1"/>
</dbReference>
<feature type="compositionally biased region" description="Basic and acidic residues" evidence="5">
    <location>
        <begin position="553"/>
        <end position="576"/>
    </location>
</feature>
<accession>A0A9Q9ELB9</accession>